<gene>
    <name evidence="2" type="ORF">JQU52_07595</name>
</gene>
<evidence type="ECO:0000313" key="3">
    <source>
        <dbReference type="Proteomes" id="UP000653156"/>
    </source>
</evidence>
<dbReference type="EMBL" id="CP069798">
    <property type="protein sequence ID" value="QRQ83412.1"/>
    <property type="molecule type" value="Genomic_DNA"/>
</dbReference>
<protein>
    <recommendedName>
        <fullName evidence="1">DUF7336 domain-containing protein</fullName>
    </recommendedName>
</protein>
<name>A0A892ZKF9_9NEIS</name>
<sequence>MKSAYVVQHLRKKDEDNEDVKMIGIFSNRENANIAIQKLKLQPGFRDHLDGFSIDEYELDKAEWSEGFGG</sequence>
<evidence type="ECO:0000313" key="2">
    <source>
        <dbReference type="EMBL" id="QRQ83412.1"/>
    </source>
</evidence>
<feature type="domain" description="DUF7336" evidence="1">
    <location>
        <begin position="4"/>
        <end position="68"/>
    </location>
</feature>
<dbReference type="Proteomes" id="UP000653156">
    <property type="component" value="Chromosome"/>
</dbReference>
<evidence type="ECO:0000259" key="1">
    <source>
        <dbReference type="Pfam" id="PF24024"/>
    </source>
</evidence>
<dbReference type="KEGG" id="ptes:JQU52_07595"/>
<dbReference type="RefSeq" id="WP_230337919.1">
    <property type="nucleotide sequence ID" value="NZ_CP069798.1"/>
</dbReference>
<organism evidence="2 3">
    <name type="scientific">Paralysiella testudinis</name>
    <dbReference type="NCBI Taxonomy" id="2809020"/>
    <lineage>
        <taxon>Bacteria</taxon>
        <taxon>Pseudomonadati</taxon>
        <taxon>Pseudomonadota</taxon>
        <taxon>Betaproteobacteria</taxon>
        <taxon>Neisseriales</taxon>
        <taxon>Neisseriaceae</taxon>
        <taxon>Paralysiella</taxon>
    </lineage>
</organism>
<reference evidence="2" key="1">
    <citation type="submission" date="2021-02" db="EMBL/GenBank/DDBJ databases">
        <title>Neisseriaceae sp. 26B isolated from the cloaca of a Common Toad-headed Turtle (Mesoclemmys nasuta).</title>
        <authorList>
            <person name="Spergser J."/>
            <person name="Busse H.-J."/>
        </authorList>
    </citation>
    <scope>NUCLEOTIDE SEQUENCE</scope>
    <source>
        <strain evidence="2">26B</strain>
    </source>
</reference>
<dbReference type="Pfam" id="PF24024">
    <property type="entry name" value="DUF7336"/>
    <property type="match status" value="1"/>
</dbReference>
<accession>A0A892ZKF9</accession>
<dbReference type="AlphaFoldDB" id="A0A892ZKF9"/>
<dbReference type="InterPro" id="IPR055760">
    <property type="entry name" value="DUF7336"/>
</dbReference>
<proteinExistence type="predicted"/>
<keyword evidence="3" id="KW-1185">Reference proteome</keyword>